<evidence type="ECO:0000313" key="3">
    <source>
        <dbReference type="EMBL" id="QJC52923.1"/>
    </source>
</evidence>
<feature type="compositionally biased region" description="Polar residues" evidence="1">
    <location>
        <begin position="143"/>
        <end position="168"/>
    </location>
</feature>
<proteinExistence type="predicted"/>
<sequence length="371" mass="42580">MASQVNPQPDDAHIRISHEVHRELIRRDFSKRQRNIIDFILTLSWGCGRPDAVIPQLSHFTLCGVTKNNIRDELEALMAAKVIGWEKSEGIFRFNKHFDQWQITPNKGHDAELMKDLIAINISRCSPEKVLKTRTQRFLKQEPNGSQNKNSDSVQFLKQEPESSQNKNCRVLKTGTPTLEKPSRIKGFRLSKAIIKAKIKKDLKAAALEDPPLRAEKPEPAREPFIQVLDMYCELHRKIDTQITMMDRQTIQQLLGQGIPSDLVCEVMERVHADRVAKGQTIGSLSYYRNPVLEEWQRQQAPPKLQVVSTQNRQQPAAQDRYYGGIMTVEETNDWIAEQDRRRAIVEEAKKNGTYVIPEIPGFSRRKPSAV</sequence>
<name>A0A6H2GZR1_9BACL</name>
<dbReference type="AlphaFoldDB" id="A0A6H2GZR1"/>
<accession>A0A6H2GZR1</accession>
<feature type="domain" description="Bacteriophage lambda Replication protein O N-terminal" evidence="2">
    <location>
        <begin position="10"/>
        <end position="101"/>
    </location>
</feature>
<organism evidence="3 4">
    <name type="scientific">Paenibacillus albicereus</name>
    <dbReference type="NCBI Taxonomy" id="2726185"/>
    <lineage>
        <taxon>Bacteria</taxon>
        <taxon>Bacillati</taxon>
        <taxon>Bacillota</taxon>
        <taxon>Bacilli</taxon>
        <taxon>Bacillales</taxon>
        <taxon>Paenibacillaceae</taxon>
        <taxon>Paenibacillus</taxon>
    </lineage>
</organism>
<dbReference type="Proteomes" id="UP000502136">
    <property type="component" value="Chromosome"/>
</dbReference>
<evidence type="ECO:0000256" key="1">
    <source>
        <dbReference type="SAM" id="MobiDB-lite"/>
    </source>
</evidence>
<evidence type="ECO:0000259" key="2">
    <source>
        <dbReference type="Pfam" id="PF04492"/>
    </source>
</evidence>
<dbReference type="InterPro" id="IPR006497">
    <property type="entry name" value="Phage_lambda_VrpO_N"/>
</dbReference>
<dbReference type="InterPro" id="IPR036388">
    <property type="entry name" value="WH-like_DNA-bd_sf"/>
</dbReference>
<dbReference type="GO" id="GO:0006260">
    <property type="term" value="P:DNA replication"/>
    <property type="evidence" value="ECO:0007669"/>
    <property type="project" value="InterPro"/>
</dbReference>
<reference evidence="3 4" key="1">
    <citation type="submission" date="2020-04" db="EMBL/GenBank/DDBJ databases">
        <title>Novel Paenibacillus strain UniB2 isolated from commercial digestive syrup.</title>
        <authorList>
            <person name="Thorat V."/>
            <person name="Kirdat K."/>
            <person name="Tiwarekar B."/>
            <person name="Yadav A."/>
        </authorList>
    </citation>
    <scope>NUCLEOTIDE SEQUENCE [LARGE SCALE GENOMIC DNA]</scope>
    <source>
        <strain evidence="3 4">UniB2</strain>
    </source>
</reference>
<dbReference type="Pfam" id="PF04492">
    <property type="entry name" value="Phage_rep_O"/>
    <property type="match status" value="1"/>
</dbReference>
<gene>
    <name evidence="3" type="ORF">HGI30_16010</name>
</gene>
<dbReference type="KEGG" id="palr:HGI30_16010"/>
<evidence type="ECO:0000313" key="4">
    <source>
        <dbReference type="Proteomes" id="UP000502136"/>
    </source>
</evidence>
<protein>
    <submittedName>
        <fullName evidence="3">Replication protein</fullName>
    </submittedName>
</protein>
<dbReference type="RefSeq" id="WP_168908472.1">
    <property type="nucleotide sequence ID" value="NZ_CP051428.1"/>
</dbReference>
<keyword evidence="4" id="KW-1185">Reference proteome</keyword>
<dbReference type="Gene3D" id="1.10.10.10">
    <property type="entry name" value="Winged helix-like DNA-binding domain superfamily/Winged helix DNA-binding domain"/>
    <property type="match status" value="1"/>
</dbReference>
<feature type="region of interest" description="Disordered" evidence="1">
    <location>
        <begin position="138"/>
        <end position="168"/>
    </location>
</feature>
<dbReference type="EMBL" id="CP051428">
    <property type="protein sequence ID" value="QJC52923.1"/>
    <property type="molecule type" value="Genomic_DNA"/>
</dbReference>